<name>A0A1N6PUV3_9GAMM</name>
<dbReference type="InterPro" id="IPR010123">
    <property type="entry name" value="PHA_synth_III_E"/>
</dbReference>
<evidence type="ECO:0000313" key="5">
    <source>
        <dbReference type="Proteomes" id="UP000186895"/>
    </source>
</evidence>
<dbReference type="Pfam" id="PF09712">
    <property type="entry name" value="PHA_synth_III_E"/>
    <property type="match status" value="1"/>
</dbReference>
<evidence type="ECO:0000256" key="3">
    <source>
        <dbReference type="ARBA" id="ARBA00022752"/>
    </source>
</evidence>
<keyword evidence="5" id="KW-1185">Reference proteome</keyword>
<dbReference type="AlphaFoldDB" id="A0A1N6PUV3"/>
<organism evidence="4 5">
    <name type="scientific">Marinobacterium stanieri</name>
    <dbReference type="NCBI Taxonomy" id="49186"/>
    <lineage>
        <taxon>Bacteria</taxon>
        <taxon>Pseudomonadati</taxon>
        <taxon>Pseudomonadota</taxon>
        <taxon>Gammaproteobacteria</taxon>
        <taxon>Oceanospirillales</taxon>
        <taxon>Oceanospirillaceae</taxon>
        <taxon>Marinobacterium</taxon>
    </lineage>
</organism>
<evidence type="ECO:0000256" key="1">
    <source>
        <dbReference type="ARBA" id="ARBA00004683"/>
    </source>
</evidence>
<reference evidence="4 5" key="1">
    <citation type="submission" date="2017-01" db="EMBL/GenBank/DDBJ databases">
        <authorList>
            <person name="Mah S.A."/>
            <person name="Swanson W.J."/>
            <person name="Moy G.W."/>
            <person name="Vacquier V.D."/>
        </authorList>
    </citation>
    <scope>NUCLEOTIDE SEQUENCE [LARGE SCALE GENOMIC DNA]</scope>
    <source>
        <strain evidence="4 5">DSM 7027</strain>
    </source>
</reference>
<accession>A0A1N6PUV3</accession>
<dbReference type="GO" id="GO:0042619">
    <property type="term" value="P:poly-hydroxybutyrate biosynthetic process"/>
    <property type="evidence" value="ECO:0007669"/>
    <property type="project" value="UniProtKB-KW"/>
</dbReference>
<sequence length="288" mass="33315">MSEYFRNALQQWLDQLEQQSSDGASWLQQWQSTLDRIPEHSEPQAVDLLQQMTRLNQRFENLAQSLLEQSNDGQLSRQQLLDSYRQHLDGLCHDWINSSCFLPDQLALLSPFLSRSPDPAKQSSDIESFLQRIQQLSSLPRTLLQHSQNLLSSLILFQQAQHAHQQQLSHINHASLNELADHLESEGVNDIQSLHTLWVDIFEARFNNALRQPDFIASFNQLVDAGSRVRADWQALTDHLCTRFGLVSLAEYDELSLKHQTLQDRVWQLEQQMLAMQSIIQGSDRDKH</sequence>
<dbReference type="UniPathway" id="UPA00917"/>
<evidence type="ECO:0000256" key="2">
    <source>
        <dbReference type="ARBA" id="ARBA00019066"/>
    </source>
</evidence>
<dbReference type="STRING" id="49186.SAMN05421647_10251"/>
<dbReference type="RefSeq" id="WP_076461398.1">
    <property type="nucleotide sequence ID" value="NZ_FTMN01000002.1"/>
</dbReference>
<proteinExistence type="predicted"/>
<dbReference type="Proteomes" id="UP000186895">
    <property type="component" value="Unassembled WGS sequence"/>
</dbReference>
<comment type="pathway">
    <text evidence="1">Biopolymer metabolism; poly-(R)-3-hydroxybutanoate biosynthesis.</text>
</comment>
<evidence type="ECO:0000313" key="4">
    <source>
        <dbReference type="EMBL" id="SIQ08124.1"/>
    </source>
</evidence>
<dbReference type="EMBL" id="FTMN01000002">
    <property type="protein sequence ID" value="SIQ08124.1"/>
    <property type="molecule type" value="Genomic_DNA"/>
</dbReference>
<gene>
    <name evidence="4" type="ORF">SAMN05421647_10251</name>
</gene>
<protein>
    <recommendedName>
        <fullName evidence="2">Poly(3-hydroxyalkanoate) polymerase subunit PhaE</fullName>
    </recommendedName>
</protein>
<keyword evidence="3" id="KW-0583">PHB biosynthesis</keyword>